<dbReference type="Pfam" id="PF01694">
    <property type="entry name" value="Rhomboid"/>
    <property type="match status" value="1"/>
</dbReference>
<evidence type="ECO:0000256" key="3">
    <source>
        <dbReference type="ARBA" id="ARBA00022692"/>
    </source>
</evidence>
<feature type="domain" description="Peptidase S54 rhomboid" evidence="7">
    <location>
        <begin position="46"/>
        <end position="93"/>
    </location>
</feature>
<keyword evidence="6" id="KW-0378">Hydrolase</keyword>
<evidence type="ECO:0000256" key="2">
    <source>
        <dbReference type="ARBA" id="ARBA00009045"/>
    </source>
</evidence>
<dbReference type="GO" id="GO:0016020">
    <property type="term" value="C:membrane"/>
    <property type="evidence" value="ECO:0007669"/>
    <property type="project" value="UniProtKB-SubCell"/>
</dbReference>
<organism evidence="8 9">
    <name type="scientific">Lithocarpus litseifolius</name>
    <dbReference type="NCBI Taxonomy" id="425828"/>
    <lineage>
        <taxon>Eukaryota</taxon>
        <taxon>Viridiplantae</taxon>
        <taxon>Streptophyta</taxon>
        <taxon>Embryophyta</taxon>
        <taxon>Tracheophyta</taxon>
        <taxon>Spermatophyta</taxon>
        <taxon>Magnoliopsida</taxon>
        <taxon>eudicotyledons</taxon>
        <taxon>Gunneridae</taxon>
        <taxon>Pentapetalae</taxon>
        <taxon>rosids</taxon>
        <taxon>fabids</taxon>
        <taxon>Fagales</taxon>
        <taxon>Fagaceae</taxon>
        <taxon>Lithocarpus</taxon>
    </lineage>
</organism>
<dbReference type="InterPro" id="IPR022764">
    <property type="entry name" value="Peptidase_S54_rhomboid_dom"/>
</dbReference>
<dbReference type="EC" id="3.4.21.105" evidence="6"/>
<feature type="transmembrane region" description="Helical" evidence="6">
    <location>
        <begin position="51"/>
        <end position="70"/>
    </location>
</feature>
<keyword evidence="9" id="KW-1185">Reference proteome</keyword>
<accession>A0AAW2DFR0</accession>
<dbReference type="GO" id="GO:0006508">
    <property type="term" value="P:proteolysis"/>
    <property type="evidence" value="ECO:0007669"/>
    <property type="project" value="UniProtKB-KW"/>
</dbReference>
<sequence>ERSARVLIMFNQPVVYECFCTSSLGDSPNCSRGIWCTFWPIGRYGFFANKCAALLTLALTIAITFPLGFLPCVDNSAHIEGFLSGFPLGFILLILLQFGHVTHKKFL</sequence>
<dbReference type="EMBL" id="JAZDWU010000003">
    <property type="protein sequence ID" value="KAL0009483.1"/>
    <property type="molecule type" value="Genomic_DNA"/>
</dbReference>
<comment type="function">
    <text evidence="6">Serine protease involved in intramembrane proteolysis.</text>
</comment>
<evidence type="ECO:0000259" key="7">
    <source>
        <dbReference type="Pfam" id="PF01694"/>
    </source>
</evidence>
<keyword evidence="6" id="KW-0720">Serine protease</keyword>
<reference evidence="8 9" key="1">
    <citation type="submission" date="2024-01" db="EMBL/GenBank/DDBJ databases">
        <title>A telomere-to-telomere, gap-free genome of sweet tea (Lithocarpus litseifolius).</title>
        <authorList>
            <person name="Zhou J."/>
        </authorList>
    </citation>
    <scope>NUCLEOTIDE SEQUENCE [LARGE SCALE GENOMIC DNA]</scope>
    <source>
        <strain evidence="8">Zhou-2022a</strain>
        <tissue evidence="8">Leaf</tissue>
    </source>
</reference>
<name>A0AAW2DFR0_9ROSI</name>
<comment type="caution">
    <text evidence="6">Lacks conserved residue(s) required for the propagation of feature annotation.</text>
</comment>
<feature type="transmembrane region" description="Helical" evidence="6">
    <location>
        <begin position="82"/>
        <end position="101"/>
    </location>
</feature>
<dbReference type="PANTHER" id="PTHR22936">
    <property type="entry name" value="RHOMBOID-RELATED"/>
    <property type="match status" value="1"/>
</dbReference>
<evidence type="ECO:0000313" key="8">
    <source>
        <dbReference type="EMBL" id="KAL0009483.1"/>
    </source>
</evidence>
<feature type="non-terminal residue" evidence="8">
    <location>
        <position position="1"/>
    </location>
</feature>
<keyword evidence="4 6" id="KW-1133">Transmembrane helix</keyword>
<comment type="similarity">
    <text evidence="2 6">Belongs to the peptidase S54 family.</text>
</comment>
<dbReference type="PANTHER" id="PTHR22936:SF87">
    <property type="entry name" value="RHOMBOID-LIKE PROTEIN 5"/>
    <property type="match status" value="1"/>
</dbReference>
<protein>
    <recommendedName>
        <fullName evidence="6">RHOMBOID-like protein</fullName>
        <ecNumber evidence="6">3.4.21.105</ecNumber>
    </recommendedName>
</protein>
<evidence type="ECO:0000256" key="6">
    <source>
        <dbReference type="RuleBase" id="RU362115"/>
    </source>
</evidence>
<comment type="caution">
    <text evidence="8">The sequence shown here is derived from an EMBL/GenBank/DDBJ whole genome shotgun (WGS) entry which is preliminary data.</text>
</comment>
<keyword evidence="3 6" id="KW-0812">Transmembrane</keyword>
<gene>
    <name evidence="8" type="ORF">SO802_010985</name>
</gene>
<proteinExistence type="inferred from homology"/>
<dbReference type="Proteomes" id="UP001459277">
    <property type="component" value="Unassembled WGS sequence"/>
</dbReference>
<dbReference type="AlphaFoldDB" id="A0AAW2DFR0"/>
<dbReference type="GO" id="GO:0004252">
    <property type="term" value="F:serine-type endopeptidase activity"/>
    <property type="evidence" value="ECO:0007669"/>
    <property type="project" value="InterPro"/>
</dbReference>
<evidence type="ECO:0000256" key="1">
    <source>
        <dbReference type="ARBA" id="ARBA00004141"/>
    </source>
</evidence>
<comment type="subcellular location">
    <subcellularLocation>
        <location evidence="1 6">Membrane</location>
        <topology evidence="1 6">Multi-pass membrane protein</topology>
    </subcellularLocation>
</comment>
<keyword evidence="5 6" id="KW-0472">Membrane</keyword>
<dbReference type="InterPro" id="IPR002610">
    <property type="entry name" value="Peptidase_S54_rhomboid-like"/>
</dbReference>
<dbReference type="SUPFAM" id="SSF144091">
    <property type="entry name" value="Rhomboid-like"/>
    <property type="match status" value="1"/>
</dbReference>
<evidence type="ECO:0000256" key="5">
    <source>
        <dbReference type="ARBA" id="ARBA00023136"/>
    </source>
</evidence>
<evidence type="ECO:0000313" key="9">
    <source>
        <dbReference type="Proteomes" id="UP001459277"/>
    </source>
</evidence>
<keyword evidence="6" id="KW-0645">Protease</keyword>
<evidence type="ECO:0000256" key="4">
    <source>
        <dbReference type="ARBA" id="ARBA00022989"/>
    </source>
</evidence>
<comment type="catalytic activity">
    <reaction evidence="6">
        <text>Cleaves type-1 transmembrane domains using a catalytic dyad composed of serine and histidine that are contributed by different transmembrane domains.</text>
        <dbReference type="EC" id="3.4.21.105"/>
    </reaction>
</comment>
<dbReference type="InterPro" id="IPR035952">
    <property type="entry name" value="Rhomboid-like_sf"/>
</dbReference>